<organism evidence="1 2">
    <name type="scientific">Trifolium pratense</name>
    <name type="common">Red clover</name>
    <dbReference type="NCBI Taxonomy" id="57577"/>
    <lineage>
        <taxon>Eukaryota</taxon>
        <taxon>Viridiplantae</taxon>
        <taxon>Streptophyta</taxon>
        <taxon>Embryophyta</taxon>
        <taxon>Tracheophyta</taxon>
        <taxon>Spermatophyta</taxon>
        <taxon>Magnoliopsida</taxon>
        <taxon>eudicotyledons</taxon>
        <taxon>Gunneridae</taxon>
        <taxon>Pentapetalae</taxon>
        <taxon>rosids</taxon>
        <taxon>fabids</taxon>
        <taxon>Fabales</taxon>
        <taxon>Fabaceae</taxon>
        <taxon>Papilionoideae</taxon>
        <taxon>50 kb inversion clade</taxon>
        <taxon>NPAAA clade</taxon>
        <taxon>Hologalegina</taxon>
        <taxon>IRL clade</taxon>
        <taxon>Trifolieae</taxon>
        <taxon>Trifolium</taxon>
    </lineage>
</organism>
<evidence type="ECO:0000313" key="2">
    <source>
        <dbReference type="Proteomes" id="UP001177021"/>
    </source>
</evidence>
<dbReference type="EMBL" id="CASHSV030000001">
    <property type="protein sequence ID" value="CAJ2632738.1"/>
    <property type="molecule type" value="Genomic_DNA"/>
</dbReference>
<gene>
    <name evidence="1" type="ORF">MILVUS5_LOCUS3968</name>
</gene>
<accession>A0ACB0ILX0</accession>
<name>A0ACB0ILX0_TRIPR</name>
<sequence length="383" mass="43591">MRRRTSKNSDKSTRKKKNKTFRLFNKGRISEQNNNDKVIGGLSQVKLQELILFDFGKLATATNNFDWSNKLGQGGFGPVYMGKLQDGQEIAVKRLSRASGQGLEEFMNEVVVLCKLQHRNLVKLLGCCIEGDEKMLVYEYMSNKSLDAFIFDSSKNKLLDWRTRYSIIEGIARGLLYLHRDSRLRIIHRDLKASNILLDEELNPKISDFGMARIFGGREDQANTIRVVGTYGYMSPEYAMQGLFSEKSDVFSFGILILEILSGRRNSSFYDNEHALSLLGFVWIQWREGSILSLIDPEIYDHSDHNYISRCIHIGLLCVQELAVDRPTMAAVISMLISEAAFRPPPRQPAFILRQNMLNSKSPDENQNVLSVNMVSITDISGR</sequence>
<protein>
    <submittedName>
        <fullName evidence="1">Uncharacterized protein</fullName>
    </submittedName>
</protein>
<dbReference type="Proteomes" id="UP001177021">
    <property type="component" value="Unassembled WGS sequence"/>
</dbReference>
<proteinExistence type="predicted"/>
<keyword evidence="2" id="KW-1185">Reference proteome</keyword>
<reference evidence="1" key="1">
    <citation type="submission" date="2023-10" db="EMBL/GenBank/DDBJ databases">
        <authorList>
            <person name="Rodriguez Cubillos JULIANA M."/>
            <person name="De Vega J."/>
        </authorList>
    </citation>
    <scope>NUCLEOTIDE SEQUENCE</scope>
</reference>
<evidence type="ECO:0000313" key="1">
    <source>
        <dbReference type="EMBL" id="CAJ2632738.1"/>
    </source>
</evidence>
<comment type="caution">
    <text evidence="1">The sequence shown here is derived from an EMBL/GenBank/DDBJ whole genome shotgun (WGS) entry which is preliminary data.</text>
</comment>